<evidence type="ECO:0000256" key="13">
    <source>
        <dbReference type="SAM" id="SignalP"/>
    </source>
</evidence>
<evidence type="ECO:0000256" key="6">
    <source>
        <dbReference type="ARBA" id="ARBA00022692"/>
    </source>
</evidence>
<dbReference type="PANTHER" id="PTHR28012">
    <property type="entry name" value="NUCLEAR FUSION PROTEIN KAR5"/>
    <property type="match status" value="1"/>
</dbReference>
<feature type="signal peptide" evidence="13">
    <location>
        <begin position="1"/>
        <end position="21"/>
    </location>
</feature>
<organism evidence="14 15">
    <name type="scientific">Ustilaginoidea virens</name>
    <name type="common">Rice false smut fungus</name>
    <name type="synonym">Villosiclava virens</name>
    <dbReference type="NCBI Taxonomy" id="1159556"/>
    <lineage>
        <taxon>Eukaryota</taxon>
        <taxon>Fungi</taxon>
        <taxon>Dikarya</taxon>
        <taxon>Ascomycota</taxon>
        <taxon>Pezizomycotina</taxon>
        <taxon>Sordariomycetes</taxon>
        <taxon>Hypocreomycetidae</taxon>
        <taxon>Hypocreales</taxon>
        <taxon>Clavicipitaceae</taxon>
        <taxon>Ustilaginoidea</taxon>
    </lineage>
</organism>
<dbReference type="RefSeq" id="XP_042999674.1">
    <property type="nucleotide sequence ID" value="XM_043143739.1"/>
</dbReference>
<keyword evidence="9" id="KW-1133">Transmembrane helix</keyword>
<accession>A0A8E5HUX8</accession>
<evidence type="ECO:0008006" key="16">
    <source>
        <dbReference type="Google" id="ProtNLM"/>
    </source>
</evidence>
<evidence type="ECO:0000313" key="15">
    <source>
        <dbReference type="Proteomes" id="UP000027002"/>
    </source>
</evidence>
<proteinExistence type="inferred from homology"/>
<dbReference type="GeneID" id="66067019"/>
<evidence type="ECO:0000256" key="11">
    <source>
        <dbReference type="ARBA" id="ARBA00023180"/>
    </source>
</evidence>
<evidence type="ECO:0000256" key="10">
    <source>
        <dbReference type="ARBA" id="ARBA00023136"/>
    </source>
</evidence>
<evidence type="ECO:0000256" key="1">
    <source>
        <dbReference type="ARBA" id="ARBA00003389"/>
    </source>
</evidence>
<feature type="chain" id="PRO_5034676945" description="Nuclear membrane fusion protein Kar5" evidence="13">
    <location>
        <begin position="22"/>
        <end position="490"/>
    </location>
</feature>
<evidence type="ECO:0000256" key="3">
    <source>
        <dbReference type="ARBA" id="ARBA00004586"/>
    </source>
</evidence>
<comment type="function">
    <text evidence="1">Required for nuclear membrane fusion during karyogamy.</text>
</comment>
<dbReference type="AlphaFoldDB" id="A0A8E5HUX8"/>
<keyword evidence="15" id="KW-1185">Reference proteome</keyword>
<dbReference type="PANTHER" id="PTHR28012:SF1">
    <property type="entry name" value="NUCLEAR FUSION PROTEIN KAR5"/>
    <property type="match status" value="1"/>
</dbReference>
<evidence type="ECO:0000313" key="14">
    <source>
        <dbReference type="EMBL" id="QUC22001.1"/>
    </source>
</evidence>
<sequence>MKGFATASLGAVLFFSHPLEALRWPNARPLPVNGLADGESPLSTASLHLRPSNSNVYATALVELQELELEPLCHRVAARLLVTNCQLLDGRNDATVMTDTGRAARDFVDSFAASLAICDLERASFPIPASCSKFREGVLATLPAPLKPQLHVMTSEIDSCLEGLARSDSAWSTWVSYRHKALRFCEASRADNEKDQHIRLHKKLAQILERLTSQAETESRARAEHFDSLLRQSAEKAQSLTQQTDRLAERVSQVDQLVSNMLQSKSKETELALHDGMQGVRSLQRLMQRAFHEMAVREKTIAAIYASSLDEVKAQAVGDAKAVMQVFQGLAASATVLQTQLAKHEDQMHSVSRRQEQVLQTMGKLSNLADRITEKQRSHELLMESTQNRTFEILGSLETATSSVSALQMPLVQLGWTSWVPYIVCPTASLVLGSYGLPPSMTRNLLLLSIGEAAGYYVASMKTHKSETWTTCMPAGRFAEGRQSAKRNED</sequence>
<dbReference type="GO" id="GO:0000742">
    <property type="term" value="P:karyogamy involved in conjugation with cellular fusion"/>
    <property type="evidence" value="ECO:0007669"/>
    <property type="project" value="InterPro"/>
</dbReference>
<dbReference type="EMBL" id="CP072757">
    <property type="protein sequence ID" value="QUC22001.1"/>
    <property type="molecule type" value="Genomic_DNA"/>
</dbReference>
<evidence type="ECO:0000256" key="12">
    <source>
        <dbReference type="ARBA" id="ARBA00023242"/>
    </source>
</evidence>
<protein>
    <recommendedName>
        <fullName evidence="16">Nuclear membrane fusion protein Kar5</fullName>
    </recommendedName>
</protein>
<keyword evidence="8" id="KW-0256">Endoplasmic reticulum</keyword>
<keyword evidence="11" id="KW-0325">Glycoprotein</keyword>
<comment type="similarity">
    <text evidence="4">Belongs to the KAR5 family.</text>
</comment>
<keyword evidence="7 13" id="KW-0732">Signal</keyword>
<dbReference type="GO" id="GO:0048288">
    <property type="term" value="P:nuclear membrane fusion involved in karyogamy"/>
    <property type="evidence" value="ECO:0007669"/>
    <property type="project" value="InterPro"/>
</dbReference>
<keyword evidence="6" id="KW-0812">Transmembrane</keyword>
<reference evidence="14" key="1">
    <citation type="submission" date="2020-03" db="EMBL/GenBank/DDBJ databases">
        <title>A mixture of massive structural variations and highly conserved coding sequences in Ustilaginoidea virens genome.</title>
        <authorList>
            <person name="Zhang K."/>
            <person name="Zhao Z."/>
            <person name="Zhang Z."/>
            <person name="Li Y."/>
            <person name="Hsiang T."/>
            <person name="Sun W."/>
        </authorList>
    </citation>
    <scope>NUCLEOTIDE SEQUENCE</scope>
    <source>
        <strain evidence="14">UV-8b</strain>
    </source>
</reference>
<dbReference type="OrthoDB" id="5311848at2759"/>
<evidence type="ECO:0000256" key="7">
    <source>
        <dbReference type="ARBA" id="ARBA00022729"/>
    </source>
</evidence>
<dbReference type="GO" id="GO:0005789">
    <property type="term" value="C:endoplasmic reticulum membrane"/>
    <property type="evidence" value="ECO:0007669"/>
    <property type="project" value="UniProtKB-SubCell"/>
</dbReference>
<dbReference type="InterPro" id="IPR007292">
    <property type="entry name" value="Nuclear_fusion_Kar5"/>
</dbReference>
<dbReference type="Proteomes" id="UP000027002">
    <property type="component" value="Chromosome 5"/>
</dbReference>
<evidence type="ECO:0000256" key="9">
    <source>
        <dbReference type="ARBA" id="ARBA00022989"/>
    </source>
</evidence>
<name>A0A8E5HUX8_USTVR</name>
<evidence type="ECO:0000256" key="8">
    <source>
        <dbReference type="ARBA" id="ARBA00022824"/>
    </source>
</evidence>
<comment type="subcellular location">
    <subcellularLocation>
        <location evidence="3">Endoplasmic reticulum membrane</location>
    </subcellularLocation>
    <subcellularLocation>
        <location evidence="2">Nucleus membrane</location>
    </subcellularLocation>
</comment>
<keyword evidence="5" id="KW-0415">Karyogamy</keyword>
<dbReference type="KEGG" id="uvi:66067019"/>
<evidence type="ECO:0000256" key="4">
    <source>
        <dbReference type="ARBA" id="ARBA00010473"/>
    </source>
</evidence>
<evidence type="ECO:0000256" key="2">
    <source>
        <dbReference type="ARBA" id="ARBA00004126"/>
    </source>
</evidence>
<keyword evidence="10" id="KW-0472">Membrane</keyword>
<gene>
    <name evidence="14" type="ORF">UV8b_06242</name>
</gene>
<keyword evidence="12" id="KW-0539">Nucleus</keyword>
<evidence type="ECO:0000256" key="5">
    <source>
        <dbReference type="ARBA" id="ARBA00022459"/>
    </source>
</evidence>
<dbReference type="GO" id="GO:0031965">
    <property type="term" value="C:nuclear membrane"/>
    <property type="evidence" value="ECO:0007669"/>
    <property type="project" value="UniProtKB-SubCell"/>
</dbReference>